<evidence type="ECO:0000313" key="9">
    <source>
        <dbReference type="EMBL" id="KXJ92180.1"/>
    </source>
</evidence>
<dbReference type="PROSITE" id="PS50048">
    <property type="entry name" value="ZN2_CY6_FUNGAL_2"/>
    <property type="match status" value="1"/>
</dbReference>
<evidence type="ECO:0000259" key="8">
    <source>
        <dbReference type="PROSITE" id="PS50048"/>
    </source>
</evidence>
<dbReference type="Gene3D" id="4.10.240.10">
    <property type="entry name" value="Zn(2)-C6 fungal-type DNA-binding domain"/>
    <property type="match status" value="1"/>
</dbReference>
<accession>A0A136J4P0</accession>
<dbReference type="InterPro" id="IPR036864">
    <property type="entry name" value="Zn2-C6_fun-type_DNA-bd_sf"/>
</dbReference>
<dbReference type="GO" id="GO:0003677">
    <property type="term" value="F:DNA binding"/>
    <property type="evidence" value="ECO:0007669"/>
    <property type="project" value="UniProtKB-KW"/>
</dbReference>
<keyword evidence="10" id="KW-1185">Reference proteome</keyword>
<feature type="compositionally biased region" description="Basic and acidic residues" evidence="7">
    <location>
        <begin position="11"/>
        <end position="21"/>
    </location>
</feature>
<dbReference type="CDD" id="cd00067">
    <property type="entry name" value="GAL4"/>
    <property type="match status" value="1"/>
</dbReference>
<dbReference type="Proteomes" id="UP000070501">
    <property type="component" value="Unassembled WGS sequence"/>
</dbReference>
<evidence type="ECO:0000256" key="7">
    <source>
        <dbReference type="SAM" id="MobiDB-lite"/>
    </source>
</evidence>
<protein>
    <recommendedName>
        <fullName evidence="8">Zn(2)-C6 fungal-type domain-containing protein</fullName>
    </recommendedName>
</protein>
<keyword evidence="6" id="KW-0539">Nucleus</keyword>
<dbReference type="InterPro" id="IPR001138">
    <property type="entry name" value="Zn2Cys6_DnaBD"/>
</dbReference>
<dbReference type="PROSITE" id="PS00463">
    <property type="entry name" value="ZN2_CY6_FUNGAL_1"/>
    <property type="match status" value="1"/>
</dbReference>
<feature type="compositionally biased region" description="Basic and acidic residues" evidence="7">
    <location>
        <begin position="62"/>
        <end position="81"/>
    </location>
</feature>
<keyword evidence="1" id="KW-0479">Metal-binding</keyword>
<feature type="compositionally biased region" description="Basic and acidic residues" evidence="7">
    <location>
        <begin position="534"/>
        <end position="546"/>
    </location>
</feature>
<dbReference type="EMBL" id="KQ964249">
    <property type="protein sequence ID" value="KXJ92180.1"/>
    <property type="molecule type" value="Genomic_DNA"/>
</dbReference>
<evidence type="ECO:0000256" key="6">
    <source>
        <dbReference type="ARBA" id="ARBA00023242"/>
    </source>
</evidence>
<feature type="region of interest" description="Disordered" evidence="7">
    <location>
        <begin position="409"/>
        <end position="441"/>
    </location>
</feature>
<evidence type="ECO:0000313" key="10">
    <source>
        <dbReference type="Proteomes" id="UP000070501"/>
    </source>
</evidence>
<feature type="domain" description="Zn(2)-C6 fungal-type" evidence="8">
    <location>
        <begin position="146"/>
        <end position="177"/>
    </location>
</feature>
<dbReference type="CDD" id="cd00130">
    <property type="entry name" value="PAS"/>
    <property type="match status" value="1"/>
</dbReference>
<evidence type="ECO:0000256" key="1">
    <source>
        <dbReference type="ARBA" id="ARBA00022723"/>
    </source>
</evidence>
<evidence type="ECO:0000256" key="2">
    <source>
        <dbReference type="ARBA" id="ARBA00022833"/>
    </source>
</evidence>
<dbReference type="PANTHER" id="PTHR47659:SF4">
    <property type="entry name" value="ZN(II)2CYS6 TRANSCRIPTION FACTOR (EUROFUNG)"/>
    <property type="match status" value="1"/>
</dbReference>
<dbReference type="STRING" id="196109.A0A136J4P0"/>
<dbReference type="GO" id="GO:0008270">
    <property type="term" value="F:zinc ion binding"/>
    <property type="evidence" value="ECO:0007669"/>
    <property type="project" value="InterPro"/>
</dbReference>
<feature type="compositionally biased region" description="Basic and acidic residues" evidence="7">
    <location>
        <begin position="187"/>
        <end position="209"/>
    </location>
</feature>
<feature type="compositionally biased region" description="Polar residues" evidence="7">
    <location>
        <begin position="116"/>
        <end position="134"/>
    </location>
</feature>
<reference evidence="10" key="1">
    <citation type="submission" date="2016-02" db="EMBL/GenBank/DDBJ databases">
        <title>Draft genome sequence of Microdochium bolleyi, a fungal endophyte of beachgrass.</title>
        <authorList>
            <consortium name="DOE Joint Genome Institute"/>
            <person name="David A.S."/>
            <person name="May G."/>
            <person name="Haridas S."/>
            <person name="Lim J."/>
            <person name="Wang M."/>
            <person name="Labutti K."/>
            <person name="Lipzen A."/>
            <person name="Barry K."/>
            <person name="Grigoriev I.V."/>
        </authorList>
    </citation>
    <scope>NUCLEOTIDE SEQUENCE [LARGE SCALE GENOMIC DNA]</scope>
    <source>
        <strain evidence="10">J235TASD1</strain>
    </source>
</reference>
<sequence>MSGSPPLPPNPHREAVYRESRPFQASRQDAYGGESVVPGHPRGPLPAFGQLPPMQIGARPVSMHDRERRPSPYAHGDDSAAHQRPYSPQTYHARTENSYSGSATTSLAGPTFPGSAPQQGGSANSETTPRSSPKAQRKTKGHVASACVPCKRAHLRCDAQRPCSRCISNGKDDACVDVQHKKRGRPRLRDDREPRFDTSRYAHADDSASRRSSLYSPATSSGPSYEDALRRNQSYRVIKSQPSEAEIPDYHGIERHHMNSTFPHTTASSTGRDQDPVAFLTLDLTIANASEPFFEMLGSRDIIGRRLLEIVSAHERDRLAALQTSLQAEQNQREPKYLPPIFIREETDHVVRSLPLSADALSRFRLDRFETITFLTANGQLKPCLNRIGLAKEGSIYFVILRPELSTHRPHDTTQAFRPRNVPPAAQPVPRPPISPYSATREPVARQPLEVAHGHRQFENSSQGLSSLNQGPPSVHSSRTYAGLPASRIESVNTHPGLVPRSELPSHRPPPHEFQLPPIRMTPQPASQHAPAWQRDDRSGRVDIGRILDGPAPPRRE</sequence>
<dbReference type="OrthoDB" id="5575144at2759"/>
<dbReference type="InParanoid" id="A0A136J4P0"/>
<feature type="compositionally biased region" description="Pro residues" evidence="7">
    <location>
        <begin position="1"/>
        <end position="10"/>
    </location>
</feature>
<keyword evidence="4" id="KW-0238">DNA-binding</keyword>
<organism evidence="9 10">
    <name type="scientific">Microdochium bolleyi</name>
    <dbReference type="NCBI Taxonomy" id="196109"/>
    <lineage>
        <taxon>Eukaryota</taxon>
        <taxon>Fungi</taxon>
        <taxon>Dikarya</taxon>
        <taxon>Ascomycota</taxon>
        <taxon>Pezizomycotina</taxon>
        <taxon>Sordariomycetes</taxon>
        <taxon>Xylariomycetidae</taxon>
        <taxon>Xylariales</taxon>
        <taxon>Microdochiaceae</taxon>
        <taxon>Microdochium</taxon>
    </lineage>
</organism>
<feature type="region of interest" description="Disordered" evidence="7">
    <location>
        <begin position="1"/>
        <end position="145"/>
    </location>
</feature>
<evidence type="ECO:0000256" key="3">
    <source>
        <dbReference type="ARBA" id="ARBA00023015"/>
    </source>
</evidence>
<dbReference type="Pfam" id="PF00172">
    <property type="entry name" value="Zn_clus"/>
    <property type="match status" value="1"/>
</dbReference>
<feature type="region of interest" description="Disordered" evidence="7">
    <location>
        <begin position="492"/>
        <end position="557"/>
    </location>
</feature>
<dbReference type="SMART" id="SM00066">
    <property type="entry name" value="GAL4"/>
    <property type="match status" value="1"/>
</dbReference>
<feature type="region of interest" description="Disordered" evidence="7">
    <location>
        <begin position="183"/>
        <end position="229"/>
    </location>
</feature>
<keyword evidence="2" id="KW-0862">Zinc</keyword>
<feature type="compositionally biased region" description="Polar residues" evidence="7">
    <location>
        <begin position="86"/>
        <end position="108"/>
    </location>
</feature>
<dbReference type="InterPro" id="IPR050335">
    <property type="entry name" value="ERT1_acuK_gluconeogen_tf"/>
</dbReference>
<feature type="compositionally biased region" description="Pro residues" evidence="7">
    <location>
        <begin position="421"/>
        <end position="435"/>
    </location>
</feature>
<dbReference type="PANTHER" id="PTHR47659">
    <property type="entry name" value="ZN(II)2CYS6 TRANSCRIPTION FACTOR (EUROFUNG)-RELATED"/>
    <property type="match status" value="1"/>
</dbReference>
<evidence type="ECO:0000256" key="4">
    <source>
        <dbReference type="ARBA" id="ARBA00023125"/>
    </source>
</evidence>
<dbReference type="GO" id="GO:0000981">
    <property type="term" value="F:DNA-binding transcription factor activity, RNA polymerase II-specific"/>
    <property type="evidence" value="ECO:0007669"/>
    <property type="project" value="InterPro"/>
</dbReference>
<name>A0A136J4P0_9PEZI</name>
<keyword evidence="3" id="KW-0805">Transcription regulation</keyword>
<gene>
    <name evidence="9" type="ORF">Micbo1qcDRAFT_60062</name>
</gene>
<dbReference type="AlphaFoldDB" id="A0A136J4P0"/>
<feature type="region of interest" description="Disordered" evidence="7">
    <location>
        <begin position="460"/>
        <end position="480"/>
    </location>
</feature>
<keyword evidence="5" id="KW-0804">Transcription</keyword>
<dbReference type="SUPFAM" id="SSF57701">
    <property type="entry name" value="Zn2/Cys6 DNA-binding domain"/>
    <property type="match status" value="1"/>
</dbReference>
<dbReference type="InterPro" id="IPR000014">
    <property type="entry name" value="PAS"/>
</dbReference>
<evidence type="ECO:0000256" key="5">
    <source>
        <dbReference type="ARBA" id="ARBA00023163"/>
    </source>
</evidence>
<proteinExistence type="predicted"/>